<reference evidence="1" key="1">
    <citation type="journal article" date="2022" name="bioRxiv">
        <title>Sequencing and chromosome-scale assembly of the giantPleurodeles waltlgenome.</title>
        <authorList>
            <person name="Brown T."/>
            <person name="Elewa A."/>
            <person name="Iarovenko S."/>
            <person name="Subramanian E."/>
            <person name="Araus A.J."/>
            <person name="Petzold A."/>
            <person name="Susuki M."/>
            <person name="Suzuki K.-i.T."/>
            <person name="Hayashi T."/>
            <person name="Toyoda A."/>
            <person name="Oliveira C."/>
            <person name="Osipova E."/>
            <person name="Leigh N.D."/>
            <person name="Simon A."/>
            <person name="Yun M.H."/>
        </authorList>
    </citation>
    <scope>NUCLEOTIDE SEQUENCE</scope>
    <source>
        <strain evidence="1">20211129_DDA</strain>
        <tissue evidence="1">Liver</tissue>
    </source>
</reference>
<comment type="caution">
    <text evidence="1">The sequence shown here is derived from an EMBL/GenBank/DDBJ whole genome shotgun (WGS) entry which is preliminary data.</text>
</comment>
<accession>A0AAV7P994</accession>
<gene>
    <name evidence="1" type="ORF">NDU88_003159</name>
</gene>
<proteinExistence type="predicted"/>
<dbReference type="AlphaFoldDB" id="A0AAV7P994"/>
<evidence type="ECO:0000313" key="1">
    <source>
        <dbReference type="EMBL" id="KAJ1124710.1"/>
    </source>
</evidence>
<dbReference type="Proteomes" id="UP001066276">
    <property type="component" value="Chromosome 7"/>
</dbReference>
<dbReference type="EMBL" id="JANPWB010000011">
    <property type="protein sequence ID" value="KAJ1124710.1"/>
    <property type="molecule type" value="Genomic_DNA"/>
</dbReference>
<sequence length="152" mass="16441">MCDVGRGCVIEISHLLRVDAGVWACLRGRFPGARPVPNPGELLSRVGVWGRCQRRSRASGCARRYVRIQLRRSLGSAGMVGEAADSHAVLNKEAKQTAGLVALLALASANSEKLSLQLLDILCKVRENGQLSALVAKCPNSQDRRSVVLQPW</sequence>
<name>A0AAV7P994_PLEWA</name>
<protein>
    <submittedName>
        <fullName evidence="1">Uncharacterized protein</fullName>
    </submittedName>
</protein>
<organism evidence="1 2">
    <name type="scientific">Pleurodeles waltl</name>
    <name type="common">Iberian ribbed newt</name>
    <dbReference type="NCBI Taxonomy" id="8319"/>
    <lineage>
        <taxon>Eukaryota</taxon>
        <taxon>Metazoa</taxon>
        <taxon>Chordata</taxon>
        <taxon>Craniata</taxon>
        <taxon>Vertebrata</taxon>
        <taxon>Euteleostomi</taxon>
        <taxon>Amphibia</taxon>
        <taxon>Batrachia</taxon>
        <taxon>Caudata</taxon>
        <taxon>Salamandroidea</taxon>
        <taxon>Salamandridae</taxon>
        <taxon>Pleurodelinae</taxon>
        <taxon>Pleurodeles</taxon>
    </lineage>
</organism>
<evidence type="ECO:0000313" key="2">
    <source>
        <dbReference type="Proteomes" id="UP001066276"/>
    </source>
</evidence>
<keyword evidence="2" id="KW-1185">Reference proteome</keyword>